<dbReference type="Proteomes" id="UP001219525">
    <property type="component" value="Unassembled WGS sequence"/>
</dbReference>
<gene>
    <name evidence="2" type="ORF">GGX14DRAFT_570227</name>
</gene>
<dbReference type="AlphaFoldDB" id="A0AAD6V7V9"/>
<comment type="caution">
    <text evidence="2">The sequence shown here is derived from an EMBL/GenBank/DDBJ whole genome shotgun (WGS) entry which is preliminary data.</text>
</comment>
<organism evidence="2 3">
    <name type="scientific">Mycena pura</name>
    <dbReference type="NCBI Taxonomy" id="153505"/>
    <lineage>
        <taxon>Eukaryota</taxon>
        <taxon>Fungi</taxon>
        <taxon>Dikarya</taxon>
        <taxon>Basidiomycota</taxon>
        <taxon>Agaricomycotina</taxon>
        <taxon>Agaricomycetes</taxon>
        <taxon>Agaricomycetidae</taxon>
        <taxon>Agaricales</taxon>
        <taxon>Marasmiineae</taxon>
        <taxon>Mycenaceae</taxon>
        <taxon>Mycena</taxon>
    </lineage>
</organism>
<evidence type="ECO:0000256" key="1">
    <source>
        <dbReference type="SAM" id="MobiDB-lite"/>
    </source>
</evidence>
<feature type="region of interest" description="Disordered" evidence="1">
    <location>
        <begin position="214"/>
        <end position="234"/>
    </location>
</feature>
<name>A0AAD6V7V9_9AGAR</name>
<reference evidence="2" key="1">
    <citation type="submission" date="2023-03" db="EMBL/GenBank/DDBJ databases">
        <title>Massive genome expansion in bonnet fungi (Mycena s.s.) driven by repeated elements and novel gene families across ecological guilds.</title>
        <authorList>
            <consortium name="Lawrence Berkeley National Laboratory"/>
            <person name="Harder C.B."/>
            <person name="Miyauchi S."/>
            <person name="Viragh M."/>
            <person name="Kuo A."/>
            <person name="Thoen E."/>
            <person name="Andreopoulos B."/>
            <person name="Lu D."/>
            <person name="Skrede I."/>
            <person name="Drula E."/>
            <person name="Henrissat B."/>
            <person name="Morin E."/>
            <person name="Kohler A."/>
            <person name="Barry K."/>
            <person name="LaButti K."/>
            <person name="Morin E."/>
            <person name="Salamov A."/>
            <person name="Lipzen A."/>
            <person name="Mereny Z."/>
            <person name="Hegedus B."/>
            <person name="Baldrian P."/>
            <person name="Stursova M."/>
            <person name="Weitz H."/>
            <person name="Taylor A."/>
            <person name="Grigoriev I.V."/>
            <person name="Nagy L.G."/>
            <person name="Martin F."/>
            <person name="Kauserud H."/>
        </authorList>
    </citation>
    <scope>NUCLEOTIDE SEQUENCE</scope>
    <source>
        <strain evidence="2">9144</strain>
    </source>
</reference>
<keyword evidence="3" id="KW-1185">Reference proteome</keyword>
<evidence type="ECO:0000313" key="2">
    <source>
        <dbReference type="EMBL" id="KAJ7203351.1"/>
    </source>
</evidence>
<proteinExistence type="predicted"/>
<protein>
    <submittedName>
        <fullName evidence="2">Uncharacterized protein</fullName>
    </submittedName>
</protein>
<dbReference type="EMBL" id="JARJCW010000051">
    <property type="protein sequence ID" value="KAJ7203351.1"/>
    <property type="molecule type" value="Genomic_DNA"/>
</dbReference>
<sequence length="257" mass="27899">METQYHPITYQKCADDGGDDAGGEDNGGAGGADACARVRVRACPRCARICPARALAHTPYTPCLSPPPRCARVRARAHARIRAAPYALSLLYLRPCMHTRPPAPLCMRRACARPHAVLAYARAPYVTCLRRSCARASERARPHPRVRAVPAPVYAPRRAPCAVPAPVYAVRAVPASRSVRAVPASVYAFAPAPALCARALWSHTRPPPRRARIRARARPHAHVGTVPAPRPRMPITEAPAVDARLPAPRPIWYNCPT</sequence>
<accession>A0AAD6V7V9</accession>
<evidence type="ECO:0000313" key="3">
    <source>
        <dbReference type="Proteomes" id="UP001219525"/>
    </source>
</evidence>